<dbReference type="CDD" id="cd12148">
    <property type="entry name" value="fungal_TF_MHR"/>
    <property type="match status" value="1"/>
</dbReference>
<dbReference type="PANTHER" id="PTHR37534">
    <property type="entry name" value="TRANSCRIPTIONAL ACTIVATOR PROTEIN UGA3"/>
    <property type="match status" value="1"/>
</dbReference>
<dbReference type="InterPro" id="IPR021858">
    <property type="entry name" value="Fun_TF"/>
</dbReference>
<evidence type="ECO:0000259" key="4">
    <source>
        <dbReference type="PROSITE" id="PS50048"/>
    </source>
</evidence>
<accession>A0AB34KXT4</accession>
<evidence type="ECO:0000256" key="1">
    <source>
        <dbReference type="ARBA" id="ARBA00004123"/>
    </source>
</evidence>
<dbReference type="PROSITE" id="PS50048">
    <property type="entry name" value="ZN2_CY6_FUNGAL_2"/>
    <property type="match status" value="1"/>
</dbReference>
<comment type="subcellular location">
    <subcellularLocation>
        <location evidence="1">Nucleus</location>
    </subcellularLocation>
</comment>
<sequence>MAAVSEAGAAAPRTRTGCQNCRLRHLKCDDRKPGCTRCHKAGIECVRGYNIRFKHGSNPSVANLKGSGLAKTEYDFSESQPWVRTDRNLTFLDETPELNSLYDRDFIDVIAYGPEKAPRRPSPSSQSQARRTPVTAHGRPSGEGSSKLSPSNQIVPLAATPSGSAPTESPRNFFSADDGRFHEIAAPEKRRRLTTTGYVSYTESFPGSMSSGSPNAVQHSPPNFWDSSSHSGWTPSGIDSNLDIGPQNAASDPSFAGLQASLSNNPGAAFAAVSDSFSRIYLETPVWPLKDKEEARLLRYFVEHLARSFDLTDPLQHFRRVVPQRAAICPPLLNAIFALSARHLSRIGEYDHLISNKYIQECLQHLIPMLDDSSALQDENLLASTIILRHVEEIEVPLSGQQPADQESHLFGAHAFITAQERATITGGLRQAAFWVGLRQEIYVAFVNQRSIIPALEHCNIDRSFEAATDDIWACRMVVLAADIIRYCFGEHDHPQSTYTFLADCAAQWFNSKPASFLPVYEQPPGEHNVFPELLYVADDVVTGLQHYYLAKILLVAHNPRIPRLGPQRATALKAADAEILHYVRILCGICMSNPSSPPNFNYAAMAIVIAGDKFTQRREQEAVLNILVTCDRKHAWMTGTVQENLKTSWGWQGLETTRL</sequence>
<dbReference type="Pfam" id="PF00172">
    <property type="entry name" value="Zn_clus"/>
    <property type="match status" value="1"/>
</dbReference>
<evidence type="ECO:0000256" key="2">
    <source>
        <dbReference type="ARBA" id="ARBA00023242"/>
    </source>
</evidence>
<dbReference type="GO" id="GO:0000976">
    <property type="term" value="F:transcription cis-regulatory region binding"/>
    <property type="evidence" value="ECO:0007669"/>
    <property type="project" value="TreeGrafter"/>
</dbReference>
<feature type="compositionally biased region" description="Polar residues" evidence="3">
    <location>
        <begin position="161"/>
        <end position="172"/>
    </location>
</feature>
<evidence type="ECO:0000313" key="6">
    <source>
        <dbReference type="Proteomes" id="UP000803884"/>
    </source>
</evidence>
<dbReference type="EMBL" id="JAAQHG020000005">
    <property type="protein sequence ID" value="KAL1589066.1"/>
    <property type="molecule type" value="Genomic_DNA"/>
</dbReference>
<evidence type="ECO:0000313" key="5">
    <source>
        <dbReference type="EMBL" id="KAL1589066.1"/>
    </source>
</evidence>
<dbReference type="SMART" id="SM00066">
    <property type="entry name" value="GAL4"/>
    <property type="match status" value="1"/>
</dbReference>
<proteinExistence type="predicted"/>
<dbReference type="AlphaFoldDB" id="A0AB34KXT4"/>
<dbReference type="GO" id="GO:0045944">
    <property type="term" value="P:positive regulation of transcription by RNA polymerase II"/>
    <property type="evidence" value="ECO:0007669"/>
    <property type="project" value="TreeGrafter"/>
</dbReference>
<comment type="caution">
    <text evidence="5">The sequence shown here is derived from an EMBL/GenBank/DDBJ whole genome shotgun (WGS) entry which is preliminary data.</text>
</comment>
<protein>
    <recommendedName>
        <fullName evidence="4">Zn(2)-C6 fungal-type domain-containing protein</fullName>
    </recommendedName>
</protein>
<dbReference type="SUPFAM" id="SSF57701">
    <property type="entry name" value="Zn2/Cys6 DNA-binding domain"/>
    <property type="match status" value="1"/>
</dbReference>
<feature type="domain" description="Zn(2)-C6 fungal-type" evidence="4">
    <location>
        <begin position="17"/>
        <end position="47"/>
    </location>
</feature>
<dbReference type="PROSITE" id="PS00463">
    <property type="entry name" value="ZN2_CY6_FUNGAL_1"/>
    <property type="match status" value="1"/>
</dbReference>
<dbReference type="Proteomes" id="UP000803884">
    <property type="component" value="Unassembled WGS sequence"/>
</dbReference>
<dbReference type="GO" id="GO:0005634">
    <property type="term" value="C:nucleus"/>
    <property type="evidence" value="ECO:0007669"/>
    <property type="project" value="UniProtKB-SubCell"/>
</dbReference>
<dbReference type="GO" id="GO:0000981">
    <property type="term" value="F:DNA-binding transcription factor activity, RNA polymerase II-specific"/>
    <property type="evidence" value="ECO:0007669"/>
    <property type="project" value="InterPro"/>
</dbReference>
<dbReference type="GO" id="GO:0008270">
    <property type="term" value="F:zinc ion binding"/>
    <property type="evidence" value="ECO:0007669"/>
    <property type="project" value="InterPro"/>
</dbReference>
<feature type="compositionally biased region" description="Polar residues" evidence="3">
    <location>
        <begin position="143"/>
        <end position="154"/>
    </location>
</feature>
<dbReference type="RefSeq" id="XP_069232171.1">
    <property type="nucleotide sequence ID" value="XM_069370893.1"/>
</dbReference>
<dbReference type="InterPro" id="IPR001138">
    <property type="entry name" value="Zn2Cys6_DnaBD"/>
</dbReference>
<feature type="compositionally biased region" description="Low complexity" evidence="3">
    <location>
        <begin position="122"/>
        <end position="133"/>
    </location>
</feature>
<evidence type="ECO:0000256" key="3">
    <source>
        <dbReference type="SAM" id="MobiDB-lite"/>
    </source>
</evidence>
<feature type="region of interest" description="Disordered" evidence="3">
    <location>
        <begin position="114"/>
        <end position="189"/>
    </location>
</feature>
<dbReference type="PANTHER" id="PTHR37534:SF2">
    <property type="entry name" value="N-ACETYLTRANSFERASE DOMAIN-CONTAINING PROTEIN"/>
    <property type="match status" value="1"/>
</dbReference>
<dbReference type="CDD" id="cd00067">
    <property type="entry name" value="GAL4"/>
    <property type="match status" value="1"/>
</dbReference>
<keyword evidence="2" id="KW-0539">Nucleus</keyword>
<keyword evidence="6" id="KW-1185">Reference proteome</keyword>
<organism evidence="5 6">
    <name type="scientific">Cladosporium halotolerans</name>
    <dbReference type="NCBI Taxonomy" id="1052096"/>
    <lineage>
        <taxon>Eukaryota</taxon>
        <taxon>Fungi</taxon>
        <taxon>Dikarya</taxon>
        <taxon>Ascomycota</taxon>
        <taxon>Pezizomycotina</taxon>
        <taxon>Dothideomycetes</taxon>
        <taxon>Dothideomycetidae</taxon>
        <taxon>Cladosporiales</taxon>
        <taxon>Cladosporiaceae</taxon>
        <taxon>Cladosporium</taxon>
    </lineage>
</organism>
<feature type="compositionally biased region" description="Basic and acidic residues" evidence="3">
    <location>
        <begin position="177"/>
        <end position="188"/>
    </location>
</feature>
<name>A0AB34KXT4_9PEZI</name>
<feature type="region of interest" description="Disordered" evidence="3">
    <location>
        <begin position="206"/>
        <end position="231"/>
    </location>
</feature>
<dbReference type="InterPro" id="IPR036864">
    <property type="entry name" value="Zn2-C6_fun-type_DNA-bd_sf"/>
</dbReference>
<gene>
    <name evidence="5" type="ORF">WHR41_02287</name>
</gene>
<dbReference type="GeneID" id="96003731"/>
<dbReference type="Gene3D" id="4.10.240.10">
    <property type="entry name" value="Zn(2)-C6 fungal-type DNA-binding domain"/>
    <property type="match status" value="1"/>
</dbReference>
<dbReference type="Pfam" id="PF11951">
    <property type="entry name" value="Fungal_trans_2"/>
    <property type="match status" value="1"/>
</dbReference>
<reference evidence="5 6" key="1">
    <citation type="journal article" date="2020" name="Microbiol. Resour. Announc.">
        <title>Draft Genome Sequence of a Cladosporium Species Isolated from the Mesophotic Ascidian Didemnum maculosum.</title>
        <authorList>
            <person name="Gioti A."/>
            <person name="Siaperas R."/>
            <person name="Nikolaivits E."/>
            <person name="Le Goff G."/>
            <person name="Ouazzani J."/>
            <person name="Kotoulas G."/>
            <person name="Topakas E."/>
        </authorList>
    </citation>
    <scope>NUCLEOTIDE SEQUENCE [LARGE SCALE GENOMIC DNA]</scope>
    <source>
        <strain evidence="5 6">TM138-S3</strain>
    </source>
</reference>